<dbReference type="GO" id="GO:0004519">
    <property type="term" value="F:endonuclease activity"/>
    <property type="evidence" value="ECO:0007669"/>
    <property type="project" value="UniProtKB-KW"/>
</dbReference>
<sequence length="151" mass="17476">MTVNETVRQQVRERANGLCEYCHSPEKICTTRFTIDHIVPRSLNGSDHLNNLAFACRRCNERRYNFVAGYDQITETIVPLFNPRQQKWSDHFIWSADGKEILGTTPIGRATCDRLDLNDTRYPEEESIRSARELWKRVGLHPPKTDPSQSA</sequence>
<protein>
    <submittedName>
        <fullName evidence="2">HNH endonuclease domain protein</fullName>
    </submittedName>
</protein>
<keyword evidence="2" id="KW-0255">Endonuclease</keyword>
<dbReference type="InterPro" id="IPR052892">
    <property type="entry name" value="NA-targeting_endonuclease"/>
</dbReference>
<feature type="domain" description="HNH nuclease" evidence="1">
    <location>
        <begin position="6"/>
        <end position="61"/>
    </location>
</feature>
<dbReference type="Pfam" id="PF01844">
    <property type="entry name" value="HNH"/>
    <property type="match status" value="1"/>
</dbReference>
<dbReference type="Proteomes" id="UP000003835">
    <property type="component" value="Unassembled WGS sequence"/>
</dbReference>
<reference evidence="2 3" key="1">
    <citation type="submission" date="2008-07" db="EMBL/GenBank/DDBJ databases">
        <authorList>
            <person name="Tandeau de Marsac N."/>
            <person name="Ferriera S."/>
            <person name="Johnson J."/>
            <person name="Kravitz S."/>
            <person name="Beeson K."/>
            <person name="Sutton G."/>
            <person name="Rogers Y.-H."/>
            <person name="Friedman R."/>
            <person name="Frazier M."/>
            <person name="Venter J.C."/>
        </authorList>
    </citation>
    <scope>NUCLEOTIDE SEQUENCE [LARGE SCALE GENOMIC DNA]</scope>
    <source>
        <strain evidence="2 3">PCC 7420</strain>
    </source>
</reference>
<dbReference type="eggNOG" id="COG1403">
    <property type="taxonomic scope" value="Bacteria"/>
</dbReference>
<dbReference type="HOGENOM" id="CLU_104142_1_0_3"/>
<evidence type="ECO:0000259" key="1">
    <source>
        <dbReference type="SMART" id="SM00507"/>
    </source>
</evidence>
<dbReference type="GO" id="GO:0008270">
    <property type="term" value="F:zinc ion binding"/>
    <property type="evidence" value="ECO:0007669"/>
    <property type="project" value="InterPro"/>
</dbReference>
<proteinExistence type="predicted"/>
<dbReference type="SMART" id="SM00507">
    <property type="entry name" value="HNHc"/>
    <property type="match status" value="1"/>
</dbReference>
<name>B4VZQ2_9CYAN</name>
<dbReference type="PANTHER" id="PTHR33877:SF1">
    <property type="entry name" value="TYPE IV METHYL-DIRECTED RESTRICTION ENZYME ECOKMCRA"/>
    <property type="match status" value="1"/>
</dbReference>
<dbReference type="Gene3D" id="1.10.30.50">
    <property type="match status" value="1"/>
</dbReference>
<keyword evidence="2" id="KW-0378">Hydrolase</keyword>
<evidence type="ECO:0000313" key="2">
    <source>
        <dbReference type="EMBL" id="EDX72543.1"/>
    </source>
</evidence>
<dbReference type="STRING" id="118168.MC7420_2451"/>
<keyword evidence="2" id="KW-0540">Nuclease</keyword>
<keyword evidence="3" id="KW-1185">Reference proteome</keyword>
<dbReference type="RefSeq" id="WP_006104226.1">
    <property type="nucleotide sequence ID" value="NZ_DS989863.1"/>
</dbReference>
<dbReference type="InterPro" id="IPR003615">
    <property type="entry name" value="HNH_nuc"/>
</dbReference>
<dbReference type="InterPro" id="IPR002711">
    <property type="entry name" value="HNH"/>
</dbReference>
<dbReference type="CDD" id="cd00085">
    <property type="entry name" value="HNHc"/>
    <property type="match status" value="1"/>
</dbReference>
<dbReference type="AlphaFoldDB" id="B4VZQ2"/>
<organism evidence="2 3">
    <name type="scientific">Coleofasciculus chthonoplastes PCC 7420</name>
    <dbReference type="NCBI Taxonomy" id="118168"/>
    <lineage>
        <taxon>Bacteria</taxon>
        <taxon>Bacillati</taxon>
        <taxon>Cyanobacteriota</taxon>
        <taxon>Cyanophyceae</taxon>
        <taxon>Coleofasciculales</taxon>
        <taxon>Coleofasciculaceae</taxon>
        <taxon>Coleofasciculus</taxon>
    </lineage>
</organism>
<gene>
    <name evidence="2" type="ORF">MC7420_2451</name>
</gene>
<dbReference type="GO" id="GO:0003676">
    <property type="term" value="F:nucleic acid binding"/>
    <property type="evidence" value="ECO:0007669"/>
    <property type="project" value="InterPro"/>
</dbReference>
<dbReference type="OrthoDB" id="514018at2"/>
<dbReference type="PANTHER" id="PTHR33877">
    <property type="entry name" value="SLL1193 PROTEIN"/>
    <property type="match status" value="1"/>
</dbReference>
<evidence type="ECO:0000313" key="3">
    <source>
        <dbReference type="Proteomes" id="UP000003835"/>
    </source>
</evidence>
<dbReference type="EMBL" id="DS989863">
    <property type="protein sequence ID" value="EDX72543.1"/>
    <property type="molecule type" value="Genomic_DNA"/>
</dbReference>
<accession>B4VZQ2</accession>